<protein>
    <submittedName>
        <fullName evidence="2">Uncharacterized protein</fullName>
    </submittedName>
</protein>
<organism evidence="2 3">
    <name type="scientific">Cytospora chrysosperma</name>
    <name type="common">Cytospora canker fungus</name>
    <name type="synonym">Sphaeria chrysosperma</name>
    <dbReference type="NCBI Taxonomy" id="252740"/>
    <lineage>
        <taxon>Eukaryota</taxon>
        <taxon>Fungi</taxon>
        <taxon>Dikarya</taxon>
        <taxon>Ascomycota</taxon>
        <taxon>Pezizomycotina</taxon>
        <taxon>Sordariomycetes</taxon>
        <taxon>Sordariomycetidae</taxon>
        <taxon>Diaporthales</taxon>
        <taxon>Cytosporaceae</taxon>
        <taxon>Cytospora</taxon>
    </lineage>
</organism>
<sequence length="100" mass="10751">MLMRTSNGVEMTETVFLALNSVRLNVKSAKNPRVILVNANANPMMMVGPSASIRPKGPAGRIVPTPSSKTNTAEWIVIESMLLYRNPGLDAALKQAQSKG</sequence>
<dbReference type="Proteomes" id="UP000284375">
    <property type="component" value="Unassembled WGS sequence"/>
</dbReference>
<name>A0A423WE45_CYTCH</name>
<feature type="region of interest" description="Disordered" evidence="1">
    <location>
        <begin position="47"/>
        <end position="66"/>
    </location>
</feature>
<comment type="caution">
    <text evidence="2">The sequence shown here is derived from an EMBL/GenBank/DDBJ whole genome shotgun (WGS) entry which is preliminary data.</text>
</comment>
<keyword evidence="3" id="KW-1185">Reference proteome</keyword>
<dbReference type="AlphaFoldDB" id="A0A423WE45"/>
<evidence type="ECO:0000313" key="2">
    <source>
        <dbReference type="EMBL" id="ROW01516.1"/>
    </source>
</evidence>
<reference evidence="2 3" key="1">
    <citation type="submission" date="2015-09" db="EMBL/GenBank/DDBJ databases">
        <title>Host preference determinants of Valsa canker pathogens revealed by comparative genomics.</title>
        <authorList>
            <person name="Yin Z."/>
            <person name="Huang L."/>
        </authorList>
    </citation>
    <scope>NUCLEOTIDE SEQUENCE [LARGE SCALE GENOMIC DNA]</scope>
    <source>
        <strain evidence="2 3">YSFL</strain>
    </source>
</reference>
<gene>
    <name evidence="2" type="ORF">VSDG_01995</name>
</gene>
<dbReference type="EMBL" id="LJZO01000006">
    <property type="protein sequence ID" value="ROW01516.1"/>
    <property type="molecule type" value="Genomic_DNA"/>
</dbReference>
<evidence type="ECO:0000313" key="3">
    <source>
        <dbReference type="Proteomes" id="UP000284375"/>
    </source>
</evidence>
<proteinExistence type="predicted"/>
<accession>A0A423WE45</accession>
<evidence type="ECO:0000256" key="1">
    <source>
        <dbReference type="SAM" id="MobiDB-lite"/>
    </source>
</evidence>